<name>A0A166TH59_9CLOT</name>
<dbReference type="SUPFAM" id="SSF89360">
    <property type="entry name" value="HesB-like domain"/>
    <property type="match status" value="1"/>
</dbReference>
<dbReference type="AlphaFoldDB" id="A0A166TH59"/>
<proteinExistence type="predicted"/>
<organism evidence="1 3">
    <name type="scientific">Clostridium coskatii</name>
    <dbReference type="NCBI Taxonomy" id="1705578"/>
    <lineage>
        <taxon>Bacteria</taxon>
        <taxon>Bacillati</taxon>
        <taxon>Bacillota</taxon>
        <taxon>Clostridia</taxon>
        <taxon>Eubacteriales</taxon>
        <taxon>Clostridiaceae</taxon>
        <taxon>Clostridium</taxon>
    </lineage>
</organism>
<sequence>MDFLKISDIAYQEFKKFLDENNATSGAIRIYLAGMTCHGPSFNISVDEKKDHDLIQKVKDITFIVDSDLFVQFSGFILLCGSENGLGGFTLEPVFKPQTSNCSSCDSCHGCEE</sequence>
<dbReference type="PATRIC" id="fig|1705578.3.peg.3997"/>
<gene>
    <name evidence="1" type="primary">erpA</name>
    <name evidence="2" type="ORF">CLCOS_10630</name>
    <name evidence="1" type="ORF">WX73_03906</name>
</gene>
<keyword evidence="4" id="KW-1185">Reference proteome</keyword>
<protein>
    <submittedName>
        <fullName evidence="1">Iron-sulfur cluster insertion protein ErpA</fullName>
    </submittedName>
</protein>
<reference evidence="2 4" key="2">
    <citation type="journal article" date="2016" name="Front. Microbiol.">
        <title>Industrial Acetogenic Biocatalysts: A Comparative Metabolic and Genomic Analysis.</title>
        <authorList>
            <person name="Bengelsdorf F."/>
            <person name="Poehlein A."/>
            <person name="Sonja S."/>
            <person name="Erz C."/>
            <person name="Hummel T."/>
            <person name="Hoffmeister S."/>
            <person name="Daniel R."/>
            <person name="Durre P."/>
        </authorList>
    </citation>
    <scope>NUCLEOTIDE SEQUENCE [LARGE SCALE GENOMIC DNA]</scope>
    <source>
        <strain evidence="2 4">PTA-10522</strain>
    </source>
</reference>
<dbReference type="NCBIfam" id="TIGR01911">
    <property type="entry name" value="HesB_rel_seleno"/>
    <property type="match status" value="1"/>
</dbReference>
<dbReference type="Gene3D" id="2.60.300.12">
    <property type="entry name" value="HesB-like domain"/>
    <property type="match status" value="1"/>
</dbReference>
<evidence type="ECO:0000313" key="2">
    <source>
        <dbReference type="EMBL" id="OBR95977.1"/>
    </source>
</evidence>
<evidence type="ECO:0000313" key="3">
    <source>
        <dbReference type="Proteomes" id="UP000077384"/>
    </source>
</evidence>
<evidence type="ECO:0000313" key="1">
    <source>
        <dbReference type="EMBL" id="OAA93687.1"/>
    </source>
</evidence>
<reference evidence="1 3" key="1">
    <citation type="journal article" date="2015" name="Biotechnol. Bioeng.">
        <title>Genome sequence and phenotypic characterization of Caulobacter segnis.</title>
        <authorList>
            <person name="Patel S."/>
            <person name="Fletcher B."/>
            <person name="Scott D.C."/>
            <person name="Ely B."/>
        </authorList>
    </citation>
    <scope>NUCLEOTIDE SEQUENCE [LARGE SCALE GENOMIC DNA]</scope>
    <source>
        <strain evidence="1 3">PS02</strain>
    </source>
</reference>
<accession>A0A166TH59</accession>
<dbReference type="InterPro" id="IPR010965">
    <property type="entry name" value="HesB-rel_seleno"/>
</dbReference>
<dbReference type="RefSeq" id="WP_013239475.1">
    <property type="nucleotide sequence ID" value="NZ_LITQ01000010.1"/>
</dbReference>
<dbReference type="Proteomes" id="UP000077384">
    <property type="component" value="Unassembled WGS sequence"/>
</dbReference>
<evidence type="ECO:0000313" key="4">
    <source>
        <dbReference type="Proteomes" id="UP000093694"/>
    </source>
</evidence>
<dbReference type="Proteomes" id="UP000093694">
    <property type="component" value="Unassembled WGS sequence"/>
</dbReference>
<dbReference type="EMBL" id="LROR01000035">
    <property type="protein sequence ID" value="OBR95977.1"/>
    <property type="molecule type" value="Genomic_DNA"/>
</dbReference>
<comment type="caution">
    <text evidence="1">The sequence shown here is derived from an EMBL/GenBank/DDBJ whole genome shotgun (WGS) entry which is preliminary data.</text>
</comment>
<dbReference type="InterPro" id="IPR035903">
    <property type="entry name" value="HesB-like_dom_sf"/>
</dbReference>
<dbReference type="EMBL" id="LITQ01000010">
    <property type="protein sequence ID" value="OAA93687.1"/>
    <property type="molecule type" value="Genomic_DNA"/>
</dbReference>